<dbReference type="EMBL" id="ML220112">
    <property type="protein sequence ID" value="TGZ85022.1"/>
    <property type="molecule type" value="Genomic_DNA"/>
</dbReference>
<evidence type="ECO:0000259" key="4">
    <source>
        <dbReference type="PROSITE" id="PS50222"/>
    </source>
</evidence>
<dbReference type="PROSITE" id="PS50222">
    <property type="entry name" value="EF_HAND_2"/>
    <property type="match status" value="1"/>
</dbReference>
<dbReference type="InterPro" id="IPR050145">
    <property type="entry name" value="Centrin_CML-like"/>
</dbReference>
<dbReference type="FunCoup" id="A0A4S2N6R5">
    <property type="interactions" value="835"/>
</dbReference>
<evidence type="ECO:0000256" key="3">
    <source>
        <dbReference type="SAM" id="MobiDB-lite"/>
    </source>
</evidence>
<dbReference type="Gene3D" id="1.10.238.10">
    <property type="entry name" value="EF-hand"/>
    <property type="match status" value="1"/>
</dbReference>
<reference evidence="5 6" key="1">
    <citation type="submission" date="2019-04" db="EMBL/GenBank/DDBJ databases">
        <title>Comparative genomics and transcriptomics to analyze fruiting body development in filamentous ascomycetes.</title>
        <authorList>
            <consortium name="DOE Joint Genome Institute"/>
            <person name="Lutkenhaus R."/>
            <person name="Traeger S."/>
            <person name="Breuer J."/>
            <person name="Kuo A."/>
            <person name="Lipzen A."/>
            <person name="Pangilinan J."/>
            <person name="Dilworth D."/>
            <person name="Sandor L."/>
            <person name="Poggeler S."/>
            <person name="Barry K."/>
            <person name="Grigoriev I.V."/>
            <person name="Nowrousian M."/>
        </authorList>
    </citation>
    <scope>NUCLEOTIDE SEQUENCE [LARGE SCALE GENOMIC DNA]</scope>
    <source>
        <strain evidence="5 6">CBS 389.68</strain>
    </source>
</reference>
<feature type="domain" description="EF-hand" evidence="4">
    <location>
        <begin position="99"/>
        <end position="134"/>
    </location>
</feature>
<name>A0A4S2N6R5_9PEZI</name>
<evidence type="ECO:0000313" key="5">
    <source>
        <dbReference type="EMBL" id="TGZ85022.1"/>
    </source>
</evidence>
<dbReference type="PANTHER" id="PTHR23050">
    <property type="entry name" value="CALCIUM BINDING PROTEIN"/>
    <property type="match status" value="1"/>
</dbReference>
<dbReference type="OrthoDB" id="343296at2759"/>
<evidence type="ECO:0000256" key="2">
    <source>
        <dbReference type="ARBA" id="ARBA00022837"/>
    </source>
</evidence>
<gene>
    <name evidence="5" type="ORF">EX30DRAFT_300571</name>
</gene>
<keyword evidence="6" id="KW-1185">Reference proteome</keyword>
<dbReference type="Pfam" id="PF13833">
    <property type="entry name" value="EF-hand_8"/>
    <property type="match status" value="1"/>
</dbReference>
<dbReference type="STRING" id="341454.A0A4S2N6R5"/>
<dbReference type="AlphaFoldDB" id="A0A4S2N6R5"/>
<evidence type="ECO:0000313" key="6">
    <source>
        <dbReference type="Proteomes" id="UP000298138"/>
    </source>
</evidence>
<evidence type="ECO:0000256" key="1">
    <source>
        <dbReference type="ARBA" id="ARBA00022737"/>
    </source>
</evidence>
<organism evidence="5 6">
    <name type="scientific">Ascodesmis nigricans</name>
    <dbReference type="NCBI Taxonomy" id="341454"/>
    <lineage>
        <taxon>Eukaryota</taxon>
        <taxon>Fungi</taxon>
        <taxon>Dikarya</taxon>
        <taxon>Ascomycota</taxon>
        <taxon>Pezizomycotina</taxon>
        <taxon>Pezizomycetes</taxon>
        <taxon>Pezizales</taxon>
        <taxon>Ascodesmidaceae</taxon>
        <taxon>Ascodesmis</taxon>
    </lineage>
</organism>
<sequence>MFSNAQRGSTSNSAAPPSSARRGTRPQPGRTASPGPSQQPGGSLFSTSTQRQSAYRDNLFPGGGGQSSQQQQRRADPGVGIGGGALDDEDEDLNALSDAQIHEINEAFQLFDQNRDNRIDFHELKVAAKALGFDLGKPELLDLLRIHGVLASGSPPTTSTPASALFITRDSFRDIMAEMMKNRDPNEEINRAFDLFTAGAQPDSRGVVKIGVEELMRVARELQEPLGEEELRAMIDEFDVDNDGMSRFHLRRIEAFG</sequence>
<dbReference type="SMART" id="SM00054">
    <property type="entry name" value="EFh"/>
    <property type="match status" value="1"/>
</dbReference>
<feature type="compositionally biased region" description="Polar residues" evidence="3">
    <location>
        <begin position="34"/>
        <end position="55"/>
    </location>
</feature>
<dbReference type="InParanoid" id="A0A4S2N6R5"/>
<keyword evidence="2" id="KW-0106">Calcium</keyword>
<dbReference type="Proteomes" id="UP000298138">
    <property type="component" value="Unassembled WGS sequence"/>
</dbReference>
<dbReference type="InterPro" id="IPR018247">
    <property type="entry name" value="EF_Hand_1_Ca_BS"/>
</dbReference>
<dbReference type="Pfam" id="PF00036">
    <property type="entry name" value="EF-hand_1"/>
    <property type="match status" value="1"/>
</dbReference>
<dbReference type="CDD" id="cd00051">
    <property type="entry name" value="EFh"/>
    <property type="match status" value="1"/>
</dbReference>
<dbReference type="PROSITE" id="PS00018">
    <property type="entry name" value="EF_HAND_1"/>
    <property type="match status" value="1"/>
</dbReference>
<feature type="compositionally biased region" description="Low complexity" evidence="3">
    <location>
        <begin position="8"/>
        <end position="21"/>
    </location>
</feature>
<dbReference type="InterPro" id="IPR011992">
    <property type="entry name" value="EF-hand-dom_pair"/>
</dbReference>
<dbReference type="FunFam" id="1.10.238.10:FF:000001">
    <property type="entry name" value="Calmodulin 1"/>
    <property type="match status" value="1"/>
</dbReference>
<protein>
    <submittedName>
        <fullName evidence="5">EF-hand</fullName>
    </submittedName>
</protein>
<dbReference type="SUPFAM" id="SSF47473">
    <property type="entry name" value="EF-hand"/>
    <property type="match status" value="1"/>
</dbReference>
<feature type="region of interest" description="Disordered" evidence="3">
    <location>
        <begin position="1"/>
        <end position="89"/>
    </location>
</feature>
<accession>A0A4S2N6R5</accession>
<dbReference type="GO" id="GO:0005509">
    <property type="term" value="F:calcium ion binding"/>
    <property type="evidence" value="ECO:0007669"/>
    <property type="project" value="InterPro"/>
</dbReference>
<dbReference type="InterPro" id="IPR002048">
    <property type="entry name" value="EF_hand_dom"/>
</dbReference>
<keyword evidence="1" id="KW-0677">Repeat</keyword>
<proteinExistence type="predicted"/>